<feature type="signal peptide" evidence="2">
    <location>
        <begin position="1"/>
        <end position="17"/>
    </location>
</feature>
<evidence type="ECO:0000256" key="1">
    <source>
        <dbReference type="ARBA" id="ARBA00007261"/>
    </source>
</evidence>
<keyword evidence="2" id="KW-0732">Signal</keyword>
<feature type="domain" description="Peptidase M16 C-terminal" evidence="4">
    <location>
        <begin position="243"/>
        <end position="416"/>
    </location>
</feature>
<accession>A0A2W5TCD3</accession>
<dbReference type="SUPFAM" id="SSF63411">
    <property type="entry name" value="LuxS/MPP-like metallohydrolase"/>
    <property type="match status" value="2"/>
</dbReference>
<proteinExistence type="inferred from homology"/>
<feature type="chain" id="PRO_5016092988" evidence="2">
    <location>
        <begin position="18"/>
        <end position="484"/>
    </location>
</feature>
<dbReference type="InterPro" id="IPR011765">
    <property type="entry name" value="Pept_M16_N"/>
</dbReference>
<evidence type="ECO:0000259" key="3">
    <source>
        <dbReference type="Pfam" id="PF00675"/>
    </source>
</evidence>
<dbReference type="PANTHER" id="PTHR11851">
    <property type="entry name" value="METALLOPROTEASE"/>
    <property type="match status" value="1"/>
</dbReference>
<evidence type="ECO:0000313" key="6">
    <source>
        <dbReference type="Proteomes" id="UP000249061"/>
    </source>
</evidence>
<gene>
    <name evidence="5" type="ORF">DI536_19250</name>
</gene>
<sequence length="484" mass="53292">MTRWWLACLVVSTAAFAADTSLADSVHEVALPNGMTWLVVERPDAPVFTGFVRVRVGGADEVSGQTGLAHLFEHMAFKGTPRLGAKDWAAEQVLLQKIETIGDRLAELSRQGKRDDALAKELAALQKQHGALFDENALARLYQENGGVGLNATTDKDMTSYFVSLPKNRLELWLTVEAQRFAAPLLRDFYTERSVVQEERLRSIETNPSGAMYEELMQLAFVSSPYRWPTVGYAGDLAAMKQAEARQFFDRHYVASNAVGCIVGDVKVDEVKRLLEKTFGALPLAPRPSGPVFTEPPSRAQRRSQLTFDAAPRIYFAFHKPAPPAHDDAIFDVMDVLLSDGTTGRLQKRLVFDDRLAQSVGVFTGPGIRLDNLFIIAVTPIAGVPFEKLEAAVMEELTKLATEGPSDRELQKVRNRVSADLARAIDSNSGLASALSRAQTILGTWRYVIDLPKEIDGITAAEVQGAARKYFVKENSVVVTMVRP</sequence>
<dbReference type="Pfam" id="PF00675">
    <property type="entry name" value="Peptidase_M16"/>
    <property type="match status" value="2"/>
</dbReference>
<feature type="domain" description="Peptidase M16 N-terminal" evidence="3">
    <location>
        <begin position="51"/>
        <end position="82"/>
    </location>
</feature>
<dbReference type="GO" id="GO:0046872">
    <property type="term" value="F:metal ion binding"/>
    <property type="evidence" value="ECO:0007669"/>
    <property type="project" value="InterPro"/>
</dbReference>
<dbReference type="Pfam" id="PF05193">
    <property type="entry name" value="Peptidase_M16_C"/>
    <property type="match status" value="1"/>
</dbReference>
<evidence type="ECO:0000313" key="5">
    <source>
        <dbReference type="EMBL" id="PZR10813.1"/>
    </source>
</evidence>
<evidence type="ECO:0000259" key="4">
    <source>
        <dbReference type="Pfam" id="PF05193"/>
    </source>
</evidence>
<dbReference type="PANTHER" id="PTHR11851:SF49">
    <property type="entry name" value="MITOCHONDRIAL-PROCESSING PEPTIDASE SUBUNIT ALPHA"/>
    <property type="match status" value="1"/>
</dbReference>
<comment type="caution">
    <text evidence="5">The sequence shown here is derived from an EMBL/GenBank/DDBJ whole genome shotgun (WGS) entry which is preliminary data.</text>
</comment>
<protein>
    <submittedName>
        <fullName evidence="5">Insulinase family protein</fullName>
    </submittedName>
</protein>
<dbReference type="AlphaFoldDB" id="A0A2W5TCD3"/>
<comment type="similarity">
    <text evidence="1">Belongs to the peptidase M16 family.</text>
</comment>
<dbReference type="EMBL" id="QFQP01000016">
    <property type="protein sequence ID" value="PZR10813.1"/>
    <property type="molecule type" value="Genomic_DNA"/>
</dbReference>
<reference evidence="5 6" key="1">
    <citation type="submission" date="2017-08" db="EMBL/GenBank/DDBJ databases">
        <title>Infants hospitalized years apart are colonized by the same room-sourced microbial strains.</title>
        <authorList>
            <person name="Brooks B."/>
            <person name="Olm M.R."/>
            <person name="Firek B.A."/>
            <person name="Baker R."/>
            <person name="Thomas B.C."/>
            <person name="Morowitz M.J."/>
            <person name="Banfield J.F."/>
        </authorList>
    </citation>
    <scope>NUCLEOTIDE SEQUENCE [LARGE SCALE GENOMIC DNA]</scope>
    <source>
        <strain evidence="5">S2_003_000_R2_14</strain>
    </source>
</reference>
<dbReference type="Gene3D" id="3.30.830.10">
    <property type="entry name" value="Metalloenzyme, LuxS/M16 peptidase-like"/>
    <property type="match status" value="2"/>
</dbReference>
<dbReference type="Proteomes" id="UP000249061">
    <property type="component" value="Unassembled WGS sequence"/>
</dbReference>
<dbReference type="InterPro" id="IPR007863">
    <property type="entry name" value="Peptidase_M16_C"/>
</dbReference>
<evidence type="ECO:0000256" key="2">
    <source>
        <dbReference type="SAM" id="SignalP"/>
    </source>
</evidence>
<dbReference type="InterPro" id="IPR011249">
    <property type="entry name" value="Metalloenz_LuxS/M16"/>
</dbReference>
<name>A0A2W5TCD3_9BACT</name>
<organism evidence="5 6">
    <name type="scientific">Archangium gephyra</name>
    <dbReference type="NCBI Taxonomy" id="48"/>
    <lineage>
        <taxon>Bacteria</taxon>
        <taxon>Pseudomonadati</taxon>
        <taxon>Myxococcota</taxon>
        <taxon>Myxococcia</taxon>
        <taxon>Myxococcales</taxon>
        <taxon>Cystobacterineae</taxon>
        <taxon>Archangiaceae</taxon>
        <taxon>Archangium</taxon>
    </lineage>
</organism>
<dbReference type="InterPro" id="IPR050361">
    <property type="entry name" value="MPP/UQCRC_Complex"/>
</dbReference>
<feature type="domain" description="Peptidase M16 N-terminal" evidence="3">
    <location>
        <begin position="136"/>
        <end position="224"/>
    </location>
</feature>